<name>S4RHN0_PETMA</name>
<feature type="domain" description="F5/8 type C" evidence="15">
    <location>
        <begin position="1"/>
        <end position="158"/>
    </location>
</feature>
<dbReference type="InterPro" id="IPR008969">
    <property type="entry name" value="CarboxyPept-like_regulatory"/>
</dbReference>
<dbReference type="PRINTS" id="PR00765">
    <property type="entry name" value="CRBOXYPTASEA"/>
</dbReference>
<dbReference type="GO" id="GO:0005576">
    <property type="term" value="C:extracellular region"/>
    <property type="evidence" value="ECO:0007669"/>
    <property type="project" value="UniProtKB-SubCell"/>
</dbReference>
<evidence type="ECO:0000256" key="14">
    <source>
        <dbReference type="SAM" id="MobiDB-lite"/>
    </source>
</evidence>
<keyword evidence="12" id="KW-0325">Glycoprotein</keyword>
<feature type="region of interest" description="Disordered" evidence="14">
    <location>
        <begin position="596"/>
        <end position="621"/>
    </location>
</feature>
<dbReference type="FunFam" id="2.60.120.260:FF:000002">
    <property type="entry name" value="Coagulation factor VIII"/>
    <property type="match status" value="1"/>
</dbReference>
<accession>S4RHN0</accession>
<keyword evidence="10" id="KW-0482">Metalloprotease</keyword>
<dbReference type="CDD" id="cd11308">
    <property type="entry name" value="Peptidase_M14NE-CP-C_like"/>
    <property type="match status" value="1"/>
</dbReference>
<dbReference type="SMART" id="SM00231">
    <property type="entry name" value="FA58C"/>
    <property type="match status" value="1"/>
</dbReference>
<dbReference type="SMART" id="SM00631">
    <property type="entry name" value="Zn_pept"/>
    <property type="match status" value="1"/>
</dbReference>
<dbReference type="InterPro" id="IPR057246">
    <property type="entry name" value="CARBOXYPEPT_ZN_1"/>
</dbReference>
<dbReference type="FunFam" id="3.40.630.10:FF:000007">
    <property type="entry name" value="Carboxypeptidase X (M14 family), member 1"/>
    <property type="match status" value="1"/>
</dbReference>
<keyword evidence="7" id="KW-0732">Signal</keyword>
<dbReference type="InterPro" id="IPR008979">
    <property type="entry name" value="Galactose-bd-like_sf"/>
</dbReference>
<dbReference type="HOGENOM" id="CLU_006722_4_0_1"/>
<dbReference type="PROSITE" id="PS01286">
    <property type="entry name" value="FA58C_2"/>
    <property type="match status" value="1"/>
</dbReference>
<feature type="compositionally biased region" description="Low complexity" evidence="14">
    <location>
        <begin position="598"/>
        <end position="612"/>
    </location>
</feature>
<evidence type="ECO:0000256" key="6">
    <source>
        <dbReference type="ARBA" id="ARBA00022723"/>
    </source>
</evidence>
<dbReference type="GO" id="GO:0006508">
    <property type="term" value="P:proteolysis"/>
    <property type="evidence" value="ECO:0007669"/>
    <property type="project" value="InterPro"/>
</dbReference>
<comment type="subcellular location">
    <subcellularLocation>
        <location evidence="2">Secreted</location>
    </subcellularLocation>
</comment>
<dbReference type="GeneTree" id="ENSGT00940000156414"/>
<dbReference type="Gene3D" id="3.40.630.10">
    <property type="entry name" value="Zn peptidases"/>
    <property type="match status" value="1"/>
</dbReference>
<evidence type="ECO:0000313" key="17">
    <source>
        <dbReference type="Ensembl" id="ENSPMAP00000004712.1"/>
    </source>
</evidence>
<dbReference type="InterPro" id="IPR000834">
    <property type="entry name" value="Peptidase_M14"/>
</dbReference>
<keyword evidence="5" id="KW-0121">Carboxypeptidase</keyword>
<evidence type="ECO:0000256" key="10">
    <source>
        <dbReference type="ARBA" id="ARBA00023049"/>
    </source>
</evidence>
<dbReference type="Gene3D" id="2.60.120.260">
    <property type="entry name" value="Galactose-binding domain-like"/>
    <property type="match status" value="1"/>
</dbReference>
<dbReference type="CDD" id="cd00057">
    <property type="entry name" value="FA58C"/>
    <property type="match status" value="1"/>
</dbReference>
<dbReference type="GO" id="GO:0008270">
    <property type="term" value="F:zinc ion binding"/>
    <property type="evidence" value="ECO:0007669"/>
    <property type="project" value="InterPro"/>
</dbReference>
<dbReference type="Ensembl" id="ENSPMAT00000004731.1">
    <property type="protein sequence ID" value="ENSPMAP00000004712.1"/>
    <property type="gene ID" value="ENSPMAG00000004274.1"/>
</dbReference>
<reference evidence="17" key="1">
    <citation type="submission" date="2025-08" db="UniProtKB">
        <authorList>
            <consortium name="Ensembl"/>
        </authorList>
    </citation>
    <scope>IDENTIFICATION</scope>
</reference>
<dbReference type="STRING" id="7757.ENSPMAP00000004712"/>
<evidence type="ECO:0000256" key="11">
    <source>
        <dbReference type="ARBA" id="ARBA00023157"/>
    </source>
</evidence>
<keyword evidence="11" id="KW-1015">Disulfide bond</keyword>
<proteinExistence type="inferred from homology"/>
<keyword evidence="8" id="KW-0378">Hydrolase</keyword>
<evidence type="ECO:0000256" key="1">
    <source>
        <dbReference type="ARBA" id="ARBA00001947"/>
    </source>
</evidence>
<dbReference type="PROSITE" id="PS52035">
    <property type="entry name" value="PEPTIDASE_M14"/>
    <property type="match status" value="1"/>
</dbReference>
<reference evidence="17" key="2">
    <citation type="submission" date="2025-09" db="UniProtKB">
        <authorList>
            <consortium name="Ensembl"/>
        </authorList>
    </citation>
    <scope>IDENTIFICATION</scope>
</reference>
<evidence type="ECO:0000256" key="8">
    <source>
        <dbReference type="ARBA" id="ARBA00022801"/>
    </source>
</evidence>
<dbReference type="InterPro" id="IPR000421">
    <property type="entry name" value="FA58C"/>
</dbReference>
<evidence type="ECO:0000259" key="16">
    <source>
        <dbReference type="PROSITE" id="PS52035"/>
    </source>
</evidence>
<evidence type="ECO:0000259" key="15">
    <source>
        <dbReference type="PROSITE" id="PS50022"/>
    </source>
</evidence>
<evidence type="ECO:0000256" key="3">
    <source>
        <dbReference type="ARBA" id="ARBA00005988"/>
    </source>
</evidence>
<dbReference type="PROSITE" id="PS00133">
    <property type="entry name" value="CARBOXYPEPT_ZN_2"/>
    <property type="match status" value="1"/>
</dbReference>
<keyword evidence="10" id="KW-0645">Protease</keyword>
<dbReference type="FunFam" id="2.60.40.1120:FF:000007">
    <property type="entry name" value="Carboxypeptidase X, M14 family member 2"/>
    <property type="match status" value="1"/>
</dbReference>
<dbReference type="InterPro" id="IPR050753">
    <property type="entry name" value="Peptidase_M14_domain"/>
</dbReference>
<dbReference type="PROSITE" id="PS50022">
    <property type="entry name" value="FA58C_3"/>
    <property type="match status" value="1"/>
</dbReference>
<keyword evidence="4" id="KW-0964">Secreted</keyword>
<dbReference type="Pfam" id="PF13620">
    <property type="entry name" value="CarboxypepD_reg"/>
    <property type="match status" value="1"/>
</dbReference>
<comment type="cofactor">
    <cofactor evidence="1">
        <name>Zn(2+)</name>
        <dbReference type="ChEBI" id="CHEBI:29105"/>
    </cofactor>
</comment>
<dbReference type="SUPFAM" id="SSF49464">
    <property type="entry name" value="Carboxypeptidase regulatory domain-like"/>
    <property type="match status" value="1"/>
</dbReference>
<evidence type="ECO:0000256" key="9">
    <source>
        <dbReference type="ARBA" id="ARBA00022833"/>
    </source>
</evidence>
<dbReference type="Pfam" id="PF00754">
    <property type="entry name" value="F5_F8_type_C"/>
    <property type="match status" value="1"/>
</dbReference>
<evidence type="ECO:0000256" key="13">
    <source>
        <dbReference type="PROSITE-ProRule" id="PRU01379"/>
    </source>
</evidence>
<dbReference type="SUPFAM" id="SSF49785">
    <property type="entry name" value="Galactose-binding domain-like"/>
    <property type="match status" value="1"/>
</dbReference>
<dbReference type="GO" id="GO:0004181">
    <property type="term" value="F:metallocarboxypeptidase activity"/>
    <property type="evidence" value="ECO:0007669"/>
    <property type="project" value="InterPro"/>
</dbReference>
<sequence length="621" mass="70977">EACPPLGMESMRIDDFQIHASTISRYGLGAHRGRLNIQAGMLEDDQYDGAWCAGRHDAQQWMEVDARRITNFTGVITQGRNSQQTHAWITSYKVMFSNDSHSWITYQNGADERLFEANHDQDTPVVNELEIAVVARYIRINPITWHGDICMRLEVLGCPMKDSNNYYHRRNEVTTTDNLDFRHHNYKEMRLLMKIVNEKCPNVTRIYNIGKSHEGLKLYAMEISDNPGEHEIGEPEFRYVAGVHGNEALGRELTLFLMEFLCHEYNRGNPRIRRLVEETRIHLLPSVNPDGYEKAYEAGSELSGWTFGRWTRNGIDLNHNFPDLNSVLWDAENRGHVSHGVPNHHLPLPDWFHSRNATVAVETRAVVSWMEKIPFVLGGNLHGGELVVTYPFDAAREPWRAHEPSATPDEQIFRWLAFLYASTHRTMTDANRRVCHGQDFTKDEGVINGAEWHAVTGSMGDFSYLHTNCFEVTMELSCDKFPHETELPQEWENNREALLVFLEQVHRGIKGIVTDADGEGIPNAIISVDEINHDVTTASGGDYWRLLNPGEYRVTARKEGFVPAAQNCQVGYDMGATRCNFTLHKTNRQRVRDLAGLFGKSPPRGSSRRFSSQVKRRTSRT</sequence>
<dbReference type="InterPro" id="IPR057247">
    <property type="entry name" value="CARBOXYPEPT_ZN_2"/>
</dbReference>
<evidence type="ECO:0000256" key="2">
    <source>
        <dbReference type="ARBA" id="ARBA00004613"/>
    </source>
</evidence>
<protein>
    <submittedName>
        <fullName evidence="17">Carboxypeptidase X, M14 family member 2</fullName>
    </submittedName>
</protein>
<dbReference type="AlphaFoldDB" id="S4RHN0"/>
<comment type="similarity">
    <text evidence="3 13">Belongs to the peptidase M14 family.</text>
</comment>
<dbReference type="PANTHER" id="PTHR11532:SF45">
    <property type="entry name" value="INACTIVE CARBOXYPEPTIDASE-LIKE PROTEIN X2"/>
    <property type="match status" value="1"/>
</dbReference>
<organism evidence="17">
    <name type="scientific">Petromyzon marinus</name>
    <name type="common">Sea lamprey</name>
    <dbReference type="NCBI Taxonomy" id="7757"/>
    <lineage>
        <taxon>Eukaryota</taxon>
        <taxon>Metazoa</taxon>
        <taxon>Chordata</taxon>
        <taxon>Craniata</taxon>
        <taxon>Vertebrata</taxon>
        <taxon>Cyclostomata</taxon>
        <taxon>Hyperoartia</taxon>
        <taxon>Petromyzontiformes</taxon>
        <taxon>Petromyzontidae</taxon>
        <taxon>Petromyzon</taxon>
    </lineage>
</organism>
<feature type="active site" description="Proton donor/acceptor" evidence="13">
    <location>
        <position position="475"/>
    </location>
</feature>
<dbReference type="CDD" id="cd03869">
    <property type="entry name" value="M14_CPX_like"/>
    <property type="match status" value="1"/>
</dbReference>
<feature type="domain" description="Peptidase M14" evidence="16">
    <location>
        <begin position="182"/>
        <end position="505"/>
    </location>
</feature>
<dbReference type="OMA" id="QHGKGIP"/>
<dbReference type="Gene3D" id="2.60.40.1120">
    <property type="entry name" value="Carboxypeptidase-like, regulatory domain"/>
    <property type="match status" value="1"/>
</dbReference>
<evidence type="ECO:0000256" key="4">
    <source>
        <dbReference type="ARBA" id="ARBA00022525"/>
    </source>
</evidence>
<keyword evidence="6" id="KW-0479">Metal-binding</keyword>
<dbReference type="MEROPS" id="M14.953"/>
<dbReference type="SUPFAM" id="SSF53187">
    <property type="entry name" value="Zn-dependent exopeptidases"/>
    <property type="match status" value="1"/>
</dbReference>
<dbReference type="Pfam" id="PF00246">
    <property type="entry name" value="Peptidase_M14"/>
    <property type="match status" value="1"/>
</dbReference>
<dbReference type="PROSITE" id="PS00132">
    <property type="entry name" value="CARBOXYPEPT_ZN_1"/>
    <property type="match status" value="1"/>
</dbReference>
<evidence type="ECO:0000256" key="12">
    <source>
        <dbReference type="ARBA" id="ARBA00023180"/>
    </source>
</evidence>
<evidence type="ECO:0000256" key="7">
    <source>
        <dbReference type="ARBA" id="ARBA00022729"/>
    </source>
</evidence>
<keyword evidence="9" id="KW-0862">Zinc</keyword>
<dbReference type="PANTHER" id="PTHR11532">
    <property type="entry name" value="PROTEASE M14 CARBOXYPEPTIDASE"/>
    <property type="match status" value="1"/>
</dbReference>
<evidence type="ECO:0000256" key="5">
    <source>
        <dbReference type="ARBA" id="ARBA00022645"/>
    </source>
</evidence>